<dbReference type="Gene3D" id="1.10.760.10">
    <property type="entry name" value="Cytochrome c-like domain"/>
    <property type="match status" value="1"/>
</dbReference>
<feature type="domain" description="Cytochrome c" evidence="8">
    <location>
        <begin position="98"/>
        <end position="176"/>
    </location>
</feature>
<keyword evidence="4" id="KW-0249">Electron transport</keyword>
<keyword evidence="7" id="KW-0472">Membrane</keyword>
<accession>U5T166</accession>
<evidence type="ECO:0000256" key="7">
    <source>
        <dbReference type="SAM" id="Phobius"/>
    </source>
</evidence>
<dbReference type="InterPro" id="IPR002323">
    <property type="entry name" value="Cyt_CIE"/>
</dbReference>
<dbReference type="InterPro" id="IPR036909">
    <property type="entry name" value="Cyt_c-like_dom_sf"/>
</dbReference>
<protein>
    <recommendedName>
        <fullName evidence="8">Cytochrome c domain-containing protein</fullName>
    </recommendedName>
</protein>
<organism evidence="9 10">
    <name type="scientific">Spiribacter curvatus</name>
    <dbReference type="NCBI Taxonomy" id="1335757"/>
    <lineage>
        <taxon>Bacteria</taxon>
        <taxon>Pseudomonadati</taxon>
        <taxon>Pseudomonadota</taxon>
        <taxon>Gammaproteobacteria</taxon>
        <taxon>Chromatiales</taxon>
        <taxon>Ectothiorhodospiraceae</taxon>
        <taxon>Spiribacter</taxon>
    </lineage>
</organism>
<evidence type="ECO:0000256" key="1">
    <source>
        <dbReference type="ARBA" id="ARBA00022448"/>
    </source>
</evidence>
<sequence length="184" mass="19376">MPLYFVVALKIEDYQVSAEQDSAFIRNFALVIATLLGVTVLLIVIANSLFGDDDPAREALAQERATENMSPSFAVRLSGEPAPAIASAEESEESGGVTEVRSGEQVTQAVCIACHQGDFLNAPAVGDAGAWGDRVSKGWETLIGNVANGYGNMPAQGGAASEEEIRAAIEWMVESETGLEVPES</sequence>
<dbReference type="KEGG" id="spiu:SPICUR_01270"/>
<keyword evidence="7" id="KW-1133">Transmembrane helix</keyword>
<keyword evidence="3 6" id="KW-0479">Metal-binding</keyword>
<dbReference type="eggNOG" id="COG3245">
    <property type="taxonomic scope" value="Bacteria"/>
</dbReference>
<dbReference type="GO" id="GO:0020037">
    <property type="term" value="F:heme binding"/>
    <property type="evidence" value="ECO:0007669"/>
    <property type="project" value="InterPro"/>
</dbReference>
<dbReference type="EMBL" id="CP005990">
    <property type="protein sequence ID" value="AGY91274.1"/>
    <property type="molecule type" value="Genomic_DNA"/>
</dbReference>
<dbReference type="InterPro" id="IPR009056">
    <property type="entry name" value="Cyt_c-like_dom"/>
</dbReference>
<dbReference type="PANTHER" id="PTHR40942:SF4">
    <property type="entry name" value="CYTOCHROME C5"/>
    <property type="match status" value="1"/>
</dbReference>
<evidence type="ECO:0000313" key="10">
    <source>
        <dbReference type="Proteomes" id="UP000017640"/>
    </source>
</evidence>
<reference evidence="9 10" key="1">
    <citation type="journal article" date="2013" name="BMC Genomics">
        <title>Genomes of "Spiribacter", a streamlined, successful halophilic bacterium.</title>
        <authorList>
            <person name="Lopez-Perez M."/>
            <person name="Ghai R."/>
            <person name="Leon M.J."/>
            <person name="Rodriguez-Olmos A."/>
            <person name="Copa-Patino J.L."/>
            <person name="Soliveri J."/>
            <person name="Sanchez-Porro C."/>
            <person name="Ventosa A."/>
            <person name="Rodriguez-Valera F."/>
        </authorList>
    </citation>
    <scope>NUCLEOTIDE SEQUENCE [LARGE SCALE GENOMIC DNA]</scope>
    <source>
        <strain evidence="9 10">UAH-SP71</strain>
    </source>
</reference>
<dbReference type="PRINTS" id="PR00607">
    <property type="entry name" value="CYTCHROMECIE"/>
</dbReference>
<dbReference type="HOGENOM" id="CLU_082349_2_0_6"/>
<dbReference type="GO" id="GO:0005506">
    <property type="term" value="F:iron ion binding"/>
    <property type="evidence" value="ECO:0007669"/>
    <property type="project" value="InterPro"/>
</dbReference>
<gene>
    <name evidence="9" type="ORF">SPICUR_01270</name>
</gene>
<keyword evidence="7" id="KW-0812">Transmembrane</keyword>
<keyword evidence="1" id="KW-0813">Transport</keyword>
<keyword evidence="10" id="KW-1185">Reference proteome</keyword>
<evidence type="ECO:0000256" key="3">
    <source>
        <dbReference type="ARBA" id="ARBA00022723"/>
    </source>
</evidence>
<dbReference type="Proteomes" id="UP000017640">
    <property type="component" value="Chromosome"/>
</dbReference>
<evidence type="ECO:0000256" key="5">
    <source>
        <dbReference type="ARBA" id="ARBA00023004"/>
    </source>
</evidence>
<dbReference type="PROSITE" id="PS51007">
    <property type="entry name" value="CYTC"/>
    <property type="match status" value="1"/>
</dbReference>
<dbReference type="SUPFAM" id="SSF46626">
    <property type="entry name" value="Cytochrome c"/>
    <property type="match status" value="1"/>
</dbReference>
<dbReference type="AlphaFoldDB" id="U5T166"/>
<proteinExistence type="predicted"/>
<name>U5T166_9GAMM</name>
<dbReference type="Pfam" id="PF13442">
    <property type="entry name" value="Cytochrome_CBB3"/>
    <property type="match status" value="1"/>
</dbReference>
<dbReference type="GO" id="GO:0009055">
    <property type="term" value="F:electron transfer activity"/>
    <property type="evidence" value="ECO:0007669"/>
    <property type="project" value="InterPro"/>
</dbReference>
<evidence type="ECO:0000256" key="4">
    <source>
        <dbReference type="ARBA" id="ARBA00022982"/>
    </source>
</evidence>
<keyword evidence="2 6" id="KW-0349">Heme</keyword>
<dbReference type="PANTHER" id="PTHR40942">
    <property type="match status" value="1"/>
</dbReference>
<evidence type="ECO:0000256" key="2">
    <source>
        <dbReference type="ARBA" id="ARBA00022617"/>
    </source>
</evidence>
<evidence type="ECO:0000256" key="6">
    <source>
        <dbReference type="PROSITE-ProRule" id="PRU00433"/>
    </source>
</evidence>
<dbReference type="STRING" id="1335757.SPICUR_01270"/>
<keyword evidence="5 6" id="KW-0408">Iron</keyword>
<evidence type="ECO:0000313" key="9">
    <source>
        <dbReference type="EMBL" id="AGY91274.1"/>
    </source>
</evidence>
<evidence type="ECO:0000259" key="8">
    <source>
        <dbReference type="PROSITE" id="PS51007"/>
    </source>
</evidence>
<feature type="transmembrane region" description="Helical" evidence="7">
    <location>
        <begin position="28"/>
        <end position="50"/>
    </location>
</feature>